<dbReference type="PANTHER" id="PTHR31001">
    <property type="entry name" value="UNCHARACTERIZED TRANSCRIPTIONAL REGULATORY PROTEIN"/>
    <property type="match status" value="1"/>
</dbReference>
<dbReference type="Gene3D" id="4.10.240.10">
    <property type="entry name" value="Zn(2)-C6 fungal-type DNA-binding domain"/>
    <property type="match status" value="1"/>
</dbReference>
<proteinExistence type="predicted"/>
<evidence type="ECO:0000313" key="6">
    <source>
        <dbReference type="EMBL" id="PMD46116.1"/>
    </source>
</evidence>
<name>A0A2J6S5T6_HYAVF</name>
<dbReference type="OrthoDB" id="2269373at2759"/>
<feature type="region of interest" description="Disordered" evidence="4">
    <location>
        <begin position="641"/>
        <end position="693"/>
    </location>
</feature>
<dbReference type="InterPro" id="IPR050613">
    <property type="entry name" value="Sec_Metabolite_Reg"/>
</dbReference>
<dbReference type="InterPro" id="IPR001138">
    <property type="entry name" value="Zn2Cys6_DnaBD"/>
</dbReference>
<dbReference type="InterPro" id="IPR036864">
    <property type="entry name" value="Zn2-C6_fun-type_DNA-bd_sf"/>
</dbReference>
<dbReference type="PANTHER" id="PTHR31001:SF85">
    <property type="entry name" value="ZN(II)2CYS6 TRANSCRIPTION FACTOR (EUROFUNG)"/>
    <property type="match status" value="1"/>
</dbReference>
<dbReference type="AlphaFoldDB" id="A0A2J6S5T6"/>
<sequence length="734" mass="83038">MLATLSGTSETAPPVTEKITRGHSCVLCQQRKVKCDKQKPKCGNCIKARAECIPSAPTLPRRRKRRLAETDLAGRLRKYEHLLKTHGIKIDDEELEKPEPQQPQLSDDFGSGGDRVMSMMAPRGRHRVKGSLFADKDKSASFYQFHLSSANLPSTLWENLRDEIGDVKESLQGSSEDESNDGGFFPNPESLLIGHGSSKDLSSMHPNPVHIFRLWQTFLVNVNPLVKMVHAPTLQQTILDASEDVRNIPRHIEALMFSIYFLAITSLQNEDCLSMFGEPRNILLARYAHGTQQALISARFLKSLNISTLQAYVLFLLGVRSIFDPHSLWVLTGVSVRISQRLGLHRDGSNHKISPFDAEIRRRTWWQIVFLDGHSSKLAGAGFPAWLAKFDTQIPKNISDSDLSPTMKEPPQDKEGATEMIFCCLRYETAQALRTSRTTTNIDGSWGIASGSSPELLAEKDKAIDALEARFEKQFVQHCDPSIPLHLLTIYVAKSVICTMRIMAHHPRQYPDKGASMSQREKDMLFTESLKEMEYDSLGYTSKSVRGYLWHISSHFQLDAFIYLISELRYRTTGDLVERAWQQIKFSFENRPEMITDTKNSLFLAIGNLALKAWAKREEAMGSYQAPPRFISMLRSHRNIPDPPKPLAEIQNADPYSMPHTTDFSKEPPPPPPQDSNFTNIEQQWGNWNPNPDVDINMPEITPVDWAYWQTLMDGDLPAWNGDTGGEFNGGQQW</sequence>
<organism evidence="6 7">
    <name type="scientific">Hyaloscypha variabilis (strain UAMH 11265 / GT02V1 / F)</name>
    <name type="common">Meliniomyces variabilis</name>
    <dbReference type="NCBI Taxonomy" id="1149755"/>
    <lineage>
        <taxon>Eukaryota</taxon>
        <taxon>Fungi</taxon>
        <taxon>Dikarya</taxon>
        <taxon>Ascomycota</taxon>
        <taxon>Pezizomycotina</taxon>
        <taxon>Leotiomycetes</taxon>
        <taxon>Helotiales</taxon>
        <taxon>Hyaloscyphaceae</taxon>
        <taxon>Hyaloscypha</taxon>
        <taxon>Hyaloscypha variabilis</taxon>
    </lineage>
</organism>
<keyword evidence="7" id="KW-1185">Reference proteome</keyword>
<feature type="region of interest" description="Disordered" evidence="4">
    <location>
        <begin position="90"/>
        <end position="114"/>
    </location>
</feature>
<dbReference type="PROSITE" id="PS50048">
    <property type="entry name" value="ZN2_CY6_FUNGAL_2"/>
    <property type="match status" value="1"/>
</dbReference>
<evidence type="ECO:0000256" key="4">
    <source>
        <dbReference type="SAM" id="MobiDB-lite"/>
    </source>
</evidence>
<keyword evidence="3" id="KW-0539">Nucleus</keyword>
<reference evidence="6 7" key="1">
    <citation type="submission" date="2016-04" db="EMBL/GenBank/DDBJ databases">
        <title>A degradative enzymes factory behind the ericoid mycorrhizal symbiosis.</title>
        <authorList>
            <consortium name="DOE Joint Genome Institute"/>
            <person name="Martino E."/>
            <person name="Morin E."/>
            <person name="Grelet G."/>
            <person name="Kuo A."/>
            <person name="Kohler A."/>
            <person name="Daghino S."/>
            <person name="Barry K."/>
            <person name="Choi C."/>
            <person name="Cichocki N."/>
            <person name="Clum A."/>
            <person name="Copeland A."/>
            <person name="Hainaut M."/>
            <person name="Haridas S."/>
            <person name="Labutti K."/>
            <person name="Lindquist E."/>
            <person name="Lipzen A."/>
            <person name="Khouja H.-R."/>
            <person name="Murat C."/>
            <person name="Ohm R."/>
            <person name="Olson A."/>
            <person name="Spatafora J."/>
            <person name="Veneault-Fourrey C."/>
            <person name="Henrissat B."/>
            <person name="Grigoriev I."/>
            <person name="Martin F."/>
            <person name="Perotto S."/>
        </authorList>
    </citation>
    <scope>NUCLEOTIDE SEQUENCE [LARGE SCALE GENOMIC DNA]</scope>
    <source>
        <strain evidence="6 7">F</strain>
    </source>
</reference>
<dbReference type="EMBL" id="KZ613939">
    <property type="protein sequence ID" value="PMD46116.1"/>
    <property type="molecule type" value="Genomic_DNA"/>
</dbReference>
<keyword evidence="2" id="KW-0479">Metal-binding</keyword>
<dbReference type="SUPFAM" id="SSF57701">
    <property type="entry name" value="Zn2/Cys6 DNA-binding domain"/>
    <property type="match status" value="1"/>
</dbReference>
<dbReference type="Proteomes" id="UP000235786">
    <property type="component" value="Unassembled WGS sequence"/>
</dbReference>
<dbReference type="Pfam" id="PF04082">
    <property type="entry name" value="Fungal_trans"/>
    <property type="match status" value="1"/>
</dbReference>
<dbReference type="SMART" id="SM00906">
    <property type="entry name" value="Fungal_trans"/>
    <property type="match status" value="1"/>
</dbReference>
<dbReference type="STRING" id="1149755.A0A2J6S5T6"/>
<feature type="domain" description="Zn(2)-C6 fungal-type" evidence="5">
    <location>
        <begin position="24"/>
        <end position="52"/>
    </location>
</feature>
<dbReference type="GO" id="GO:0003677">
    <property type="term" value="F:DNA binding"/>
    <property type="evidence" value="ECO:0007669"/>
    <property type="project" value="InterPro"/>
</dbReference>
<dbReference type="GO" id="GO:0000981">
    <property type="term" value="F:DNA-binding transcription factor activity, RNA polymerase II-specific"/>
    <property type="evidence" value="ECO:0007669"/>
    <property type="project" value="InterPro"/>
</dbReference>
<dbReference type="GO" id="GO:0008270">
    <property type="term" value="F:zinc ion binding"/>
    <property type="evidence" value="ECO:0007669"/>
    <property type="project" value="InterPro"/>
</dbReference>
<dbReference type="Pfam" id="PF00172">
    <property type="entry name" value="Zn_clus"/>
    <property type="match status" value="1"/>
</dbReference>
<accession>A0A2J6S5T6</accession>
<gene>
    <name evidence="6" type="ORF">L207DRAFT_418207</name>
</gene>
<dbReference type="GO" id="GO:0006351">
    <property type="term" value="P:DNA-templated transcription"/>
    <property type="evidence" value="ECO:0007669"/>
    <property type="project" value="InterPro"/>
</dbReference>
<dbReference type="InterPro" id="IPR007219">
    <property type="entry name" value="XnlR_reg_dom"/>
</dbReference>
<dbReference type="CDD" id="cd00067">
    <property type="entry name" value="GAL4"/>
    <property type="match status" value="1"/>
</dbReference>
<evidence type="ECO:0000256" key="1">
    <source>
        <dbReference type="ARBA" id="ARBA00004123"/>
    </source>
</evidence>
<protein>
    <recommendedName>
        <fullName evidence="5">Zn(2)-C6 fungal-type domain-containing protein</fullName>
    </recommendedName>
</protein>
<dbReference type="CDD" id="cd12148">
    <property type="entry name" value="fungal_TF_MHR"/>
    <property type="match status" value="1"/>
</dbReference>
<evidence type="ECO:0000313" key="7">
    <source>
        <dbReference type="Proteomes" id="UP000235786"/>
    </source>
</evidence>
<dbReference type="SMART" id="SM00066">
    <property type="entry name" value="GAL4"/>
    <property type="match status" value="1"/>
</dbReference>
<evidence type="ECO:0000259" key="5">
    <source>
        <dbReference type="PROSITE" id="PS50048"/>
    </source>
</evidence>
<evidence type="ECO:0000256" key="2">
    <source>
        <dbReference type="ARBA" id="ARBA00022723"/>
    </source>
</evidence>
<feature type="region of interest" description="Disordered" evidence="4">
    <location>
        <begin position="170"/>
        <end position="189"/>
    </location>
</feature>
<feature type="compositionally biased region" description="Polar residues" evidence="4">
    <location>
        <begin position="675"/>
        <end position="690"/>
    </location>
</feature>
<dbReference type="GO" id="GO:0005634">
    <property type="term" value="C:nucleus"/>
    <property type="evidence" value="ECO:0007669"/>
    <property type="project" value="UniProtKB-SubCell"/>
</dbReference>
<evidence type="ECO:0000256" key="3">
    <source>
        <dbReference type="ARBA" id="ARBA00023242"/>
    </source>
</evidence>
<comment type="subcellular location">
    <subcellularLocation>
        <location evidence="1">Nucleus</location>
    </subcellularLocation>
</comment>